<reference evidence="2 3" key="1">
    <citation type="journal article" date="2021" name="Plant Biotechnol. J.">
        <title>Multi-omics assisted identification of the key and species-specific regulatory components of drought-tolerant mechanisms in Gossypium stocksii.</title>
        <authorList>
            <person name="Yu D."/>
            <person name="Ke L."/>
            <person name="Zhang D."/>
            <person name="Wu Y."/>
            <person name="Sun Y."/>
            <person name="Mei J."/>
            <person name="Sun J."/>
            <person name="Sun Y."/>
        </authorList>
    </citation>
    <scope>NUCLEOTIDE SEQUENCE [LARGE SCALE GENOMIC DNA]</scope>
    <source>
        <strain evidence="3">cv. E1</strain>
        <tissue evidence="2">Leaf</tissue>
    </source>
</reference>
<dbReference type="AlphaFoldDB" id="A0A9D3U9P8"/>
<protein>
    <recommendedName>
        <fullName evidence="1">Reverse transcriptase domain-containing protein</fullName>
    </recommendedName>
</protein>
<dbReference type="EMBL" id="JAIQCV010000013">
    <property type="protein sequence ID" value="KAH1032563.1"/>
    <property type="molecule type" value="Genomic_DNA"/>
</dbReference>
<dbReference type="InterPro" id="IPR043502">
    <property type="entry name" value="DNA/RNA_pol_sf"/>
</dbReference>
<comment type="caution">
    <text evidence="2">The sequence shown here is derived from an EMBL/GenBank/DDBJ whole genome shotgun (WGS) entry which is preliminary data.</text>
</comment>
<sequence length="175" mass="19892">MNNELLKPFTKDEVWDAVKSRAPLKAPGVDGFPALFFQCFWHIIGDDISHYVLEVLNGRIEMGNINKTHVVLIPKVDKPKKLSQFRPISLCNVLYKIIAKILVACMSPILDCCIDEAQGAFIQGRHITDNTLITYEVLHSLKMKKKGIKGNFTLKLDLIKAYDQLEWDFLAGMMN</sequence>
<dbReference type="Pfam" id="PF00078">
    <property type="entry name" value="RVT_1"/>
    <property type="match status" value="1"/>
</dbReference>
<dbReference type="OrthoDB" id="1937198at2759"/>
<keyword evidence="3" id="KW-1185">Reference proteome</keyword>
<accession>A0A9D3U9P8</accession>
<evidence type="ECO:0000259" key="1">
    <source>
        <dbReference type="Pfam" id="PF00078"/>
    </source>
</evidence>
<dbReference type="InterPro" id="IPR000477">
    <property type="entry name" value="RT_dom"/>
</dbReference>
<organism evidence="2 3">
    <name type="scientific">Gossypium stocksii</name>
    <dbReference type="NCBI Taxonomy" id="47602"/>
    <lineage>
        <taxon>Eukaryota</taxon>
        <taxon>Viridiplantae</taxon>
        <taxon>Streptophyta</taxon>
        <taxon>Embryophyta</taxon>
        <taxon>Tracheophyta</taxon>
        <taxon>Spermatophyta</taxon>
        <taxon>Magnoliopsida</taxon>
        <taxon>eudicotyledons</taxon>
        <taxon>Gunneridae</taxon>
        <taxon>Pentapetalae</taxon>
        <taxon>rosids</taxon>
        <taxon>malvids</taxon>
        <taxon>Malvales</taxon>
        <taxon>Malvaceae</taxon>
        <taxon>Malvoideae</taxon>
        <taxon>Gossypium</taxon>
    </lineage>
</organism>
<proteinExistence type="predicted"/>
<gene>
    <name evidence="2" type="ORF">J1N35_044737</name>
</gene>
<dbReference type="PANTHER" id="PTHR46890:SF48">
    <property type="entry name" value="RNA-DIRECTED DNA POLYMERASE"/>
    <property type="match status" value="1"/>
</dbReference>
<dbReference type="Proteomes" id="UP000828251">
    <property type="component" value="Unassembled WGS sequence"/>
</dbReference>
<feature type="domain" description="Reverse transcriptase" evidence="1">
    <location>
        <begin position="79"/>
        <end position="171"/>
    </location>
</feature>
<dbReference type="PANTHER" id="PTHR46890">
    <property type="entry name" value="NON-LTR RETROLELEMENT REVERSE TRANSCRIPTASE-LIKE PROTEIN-RELATED"/>
    <property type="match status" value="1"/>
</dbReference>
<dbReference type="InterPro" id="IPR052343">
    <property type="entry name" value="Retrotransposon-Effector_Assoc"/>
</dbReference>
<name>A0A9D3U9P8_9ROSI</name>
<evidence type="ECO:0000313" key="2">
    <source>
        <dbReference type="EMBL" id="KAH1032563.1"/>
    </source>
</evidence>
<evidence type="ECO:0000313" key="3">
    <source>
        <dbReference type="Proteomes" id="UP000828251"/>
    </source>
</evidence>
<dbReference type="SUPFAM" id="SSF56672">
    <property type="entry name" value="DNA/RNA polymerases"/>
    <property type="match status" value="1"/>
</dbReference>